<dbReference type="RefSeq" id="WP_004869739.1">
    <property type="nucleotide sequence ID" value="NZ_CP026328.2"/>
</dbReference>
<dbReference type="AlphaFoldDB" id="A0A1E7YJ04"/>
<evidence type="ECO:0000313" key="2">
    <source>
        <dbReference type="EMBL" id="OFC28959.1"/>
    </source>
</evidence>
<reference evidence="2 3" key="1">
    <citation type="submission" date="2016-06" db="EMBL/GenBank/DDBJ databases">
        <title>Gene turnover analysis identifies the evolutionary adaptation of the extremophile Acidithiobacillus caldus.</title>
        <authorList>
            <person name="Zhang X."/>
        </authorList>
    </citation>
    <scope>NUCLEOTIDE SEQUENCE [LARGE SCALE GENOMIC DNA]</scope>
    <source>
        <strain evidence="2 3">DX</strain>
    </source>
</reference>
<proteinExistence type="predicted"/>
<keyword evidence="1" id="KW-1133">Transmembrane helix</keyword>
<name>A0A1E7YJ04_9PROT</name>
<keyword evidence="1" id="KW-0812">Transmembrane</keyword>
<dbReference type="Proteomes" id="UP000175616">
    <property type="component" value="Unassembled WGS sequence"/>
</dbReference>
<evidence type="ECO:0008006" key="4">
    <source>
        <dbReference type="Google" id="ProtNLM"/>
    </source>
</evidence>
<feature type="transmembrane region" description="Helical" evidence="1">
    <location>
        <begin position="21"/>
        <end position="41"/>
    </location>
</feature>
<gene>
    <name evidence="2" type="ORF">BAE27_14915</name>
</gene>
<accession>A0A1E7YJ04</accession>
<dbReference type="EMBL" id="LZYE01000367">
    <property type="protein sequence ID" value="OFC28959.1"/>
    <property type="molecule type" value="Genomic_DNA"/>
</dbReference>
<evidence type="ECO:0000313" key="3">
    <source>
        <dbReference type="Proteomes" id="UP000175616"/>
    </source>
</evidence>
<sequence>MSTAPERDGEARAHLLRPASLAVFAILVCAVVFAVAWQYGWRGGLSFYDSAGDAQAQLQGAELMLQSGQYAAALRQIAPILANSQNPRYRQARLLQWQIARTQALAIPPQSPQRRRALSHLVPILDGLLRLGGWTPAQWRSLARDAAAVGAYRLSARFWTAAAATDPGSAQEDQRQAARALVAGGDPAAGGQILLNLAAVSADPAQQRSLFLQGGAWLEGGAGAALALTRCEAILARKPLLWQDRTIVLFMARLALAAGKPDLAARWLHRELLRSGGEESSR</sequence>
<dbReference type="PATRIC" id="fig|33059.14.peg.2224"/>
<evidence type="ECO:0000256" key="1">
    <source>
        <dbReference type="SAM" id="Phobius"/>
    </source>
</evidence>
<protein>
    <recommendedName>
        <fullName evidence="4">Tetratricopeptide repeat-like domain-containing protein</fullName>
    </recommendedName>
</protein>
<organism evidence="2 3">
    <name type="scientific">Acidithiobacillus caldus</name>
    <dbReference type="NCBI Taxonomy" id="33059"/>
    <lineage>
        <taxon>Bacteria</taxon>
        <taxon>Pseudomonadati</taxon>
        <taxon>Pseudomonadota</taxon>
        <taxon>Acidithiobacillia</taxon>
        <taxon>Acidithiobacillales</taxon>
        <taxon>Acidithiobacillaceae</taxon>
        <taxon>Acidithiobacillus</taxon>
    </lineage>
</organism>
<comment type="caution">
    <text evidence="2">The sequence shown here is derived from an EMBL/GenBank/DDBJ whole genome shotgun (WGS) entry which is preliminary data.</text>
</comment>
<keyword evidence="1" id="KW-0472">Membrane</keyword>
<dbReference type="GeneID" id="92930109"/>